<dbReference type="RefSeq" id="WP_020751669.1">
    <property type="nucleotide sequence ID" value="NC_021721.1"/>
</dbReference>
<dbReference type="InterPro" id="IPR007016">
    <property type="entry name" value="O-antigen_ligase-rel_domated"/>
</dbReference>
<dbReference type="GO" id="GO:0016020">
    <property type="term" value="C:membrane"/>
    <property type="evidence" value="ECO:0007669"/>
    <property type="project" value="UniProtKB-SubCell"/>
</dbReference>
<feature type="transmembrane region" description="Helical" evidence="5">
    <location>
        <begin position="189"/>
        <end position="204"/>
    </location>
</feature>
<gene>
    <name evidence="7" type="ORF">QUF16_10305</name>
</gene>
<keyword evidence="7" id="KW-0436">Ligase</keyword>
<evidence type="ECO:0000313" key="8">
    <source>
        <dbReference type="Proteomes" id="UP001231451"/>
    </source>
</evidence>
<evidence type="ECO:0000256" key="4">
    <source>
        <dbReference type="ARBA" id="ARBA00023136"/>
    </source>
</evidence>
<dbReference type="KEGG" id="lcl:LOCK919_2230"/>
<evidence type="ECO:0000256" key="3">
    <source>
        <dbReference type="ARBA" id="ARBA00022989"/>
    </source>
</evidence>
<feature type="transmembrane region" description="Helical" evidence="5">
    <location>
        <begin position="45"/>
        <end position="67"/>
    </location>
</feature>
<feature type="transmembrane region" description="Helical" evidence="5">
    <location>
        <begin position="318"/>
        <end position="340"/>
    </location>
</feature>
<feature type="transmembrane region" description="Helical" evidence="5">
    <location>
        <begin position="162"/>
        <end position="182"/>
    </location>
</feature>
<feature type="transmembrane region" description="Helical" evidence="5">
    <location>
        <begin position="12"/>
        <end position="33"/>
    </location>
</feature>
<sequence length="410" mass="46750">MEKDNIDEVIQPLLVKLYLVIYFFMLLIFGLTSESMISPVDQPTLFPNLISTGIRIAYGCAVALLLLSVMHKRTILSWIIAGPLFVIVLYGYLFINQQISVIVFLILVWSSQAVPFKELVRTDFWARLMIILILFIINIMQILPVSPVILRDMTTRYSFGFHHPNALGMYLMMLMMEGFYLYSKEKMRTVLLLVVGGALIYFLTGSRGSFLSLVALAVLVGIFIIFKGKMTRGFLLNVCVIIPIVCFFGSIFTSVFLSSDSKVFQTLNNWMSGRPELLKLVYESYAQKNMFGGNIAELSNNYYPWSVGVRYLFVDNQYMYSVMIFGWFGAIAEIVYSVYCAIRAKALGNYRLLFWLTAMALFGLAETKLLSLDMALPFMCLGTLEMFHADHGNDKPQKESFSQKRDLIRV</sequence>
<dbReference type="Pfam" id="PF04932">
    <property type="entry name" value="Wzy_C"/>
    <property type="match status" value="1"/>
</dbReference>
<name>A0AAP4JM01_LACPA</name>
<feature type="transmembrane region" description="Helical" evidence="5">
    <location>
        <begin position="352"/>
        <end position="371"/>
    </location>
</feature>
<dbReference type="AlphaFoldDB" id="A0AAP4JM01"/>
<feature type="transmembrane region" description="Helical" evidence="5">
    <location>
        <begin position="99"/>
        <end position="116"/>
    </location>
</feature>
<dbReference type="EMBL" id="JAUCBG010000014">
    <property type="protein sequence ID" value="MDM7454745.1"/>
    <property type="molecule type" value="Genomic_DNA"/>
</dbReference>
<keyword evidence="3 5" id="KW-1133">Transmembrane helix</keyword>
<dbReference type="Proteomes" id="UP001231451">
    <property type="component" value="Unassembled WGS sequence"/>
</dbReference>
<evidence type="ECO:0000256" key="2">
    <source>
        <dbReference type="ARBA" id="ARBA00022692"/>
    </source>
</evidence>
<organism evidence="7 8">
    <name type="scientific">Lacticaseibacillus paracasei</name>
    <name type="common">Lactobacillus paracasei</name>
    <dbReference type="NCBI Taxonomy" id="1597"/>
    <lineage>
        <taxon>Bacteria</taxon>
        <taxon>Bacillati</taxon>
        <taxon>Bacillota</taxon>
        <taxon>Bacilli</taxon>
        <taxon>Lactobacillales</taxon>
        <taxon>Lactobacillaceae</taxon>
        <taxon>Lacticaseibacillus</taxon>
    </lineage>
</organism>
<comment type="caution">
    <text evidence="7">The sequence shown here is derived from an EMBL/GenBank/DDBJ whole genome shotgun (WGS) entry which is preliminary data.</text>
</comment>
<evidence type="ECO:0000259" key="6">
    <source>
        <dbReference type="Pfam" id="PF04932"/>
    </source>
</evidence>
<feature type="transmembrane region" description="Helical" evidence="5">
    <location>
        <begin position="210"/>
        <end position="227"/>
    </location>
</feature>
<protein>
    <submittedName>
        <fullName evidence="7">O-antigen ligase family protein</fullName>
    </submittedName>
</protein>
<dbReference type="GO" id="GO:0016874">
    <property type="term" value="F:ligase activity"/>
    <property type="evidence" value="ECO:0007669"/>
    <property type="project" value="UniProtKB-KW"/>
</dbReference>
<reference evidence="7" key="1">
    <citation type="submission" date="2023-06" db="EMBL/GenBank/DDBJ databases">
        <title>Draft Genome Sequences of lactic acid bacteria strains isolated from fermented milk products.</title>
        <authorList>
            <person name="Elcheninov A.G."/>
            <person name="Klyukina A."/>
            <person name="Zayulina K.S."/>
            <person name="Gavirova L.A."/>
            <person name="Shcherbakova P.A."/>
            <person name="Shestakov A.I."/>
            <person name="Kublanov I.V."/>
            <person name="Kochetkova T.V."/>
        </authorList>
    </citation>
    <scope>NUCLEOTIDE SEQUENCE</scope>
    <source>
        <strain evidence="7">TOM.1374</strain>
    </source>
</reference>
<feature type="transmembrane region" description="Helical" evidence="5">
    <location>
        <begin position="74"/>
        <end position="93"/>
    </location>
</feature>
<proteinExistence type="predicted"/>
<feature type="domain" description="O-antigen ligase-related" evidence="6">
    <location>
        <begin position="193"/>
        <end position="331"/>
    </location>
</feature>
<keyword evidence="2 5" id="KW-0812">Transmembrane</keyword>
<accession>A0AAP4JM01</accession>
<keyword evidence="4 5" id="KW-0472">Membrane</keyword>
<comment type="subcellular location">
    <subcellularLocation>
        <location evidence="1">Membrane</location>
        <topology evidence="1">Multi-pass membrane protein</topology>
    </subcellularLocation>
</comment>
<feature type="transmembrane region" description="Helical" evidence="5">
    <location>
        <begin position="128"/>
        <end position="150"/>
    </location>
</feature>
<evidence type="ECO:0000256" key="1">
    <source>
        <dbReference type="ARBA" id="ARBA00004141"/>
    </source>
</evidence>
<feature type="transmembrane region" description="Helical" evidence="5">
    <location>
        <begin position="234"/>
        <end position="257"/>
    </location>
</feature>
<evidence type="ECO:0000256" key="5">
    <source>
        <dbReference type="SAM" id="Phobius"/>
    </source>
</evidence>
<evidence type="ECO:0000313" key="7">
    <source>
        <dbReference type="EMBL" id="MDM7454745.1"/>
    </source>
</evidence>